<evidence type="ECO:0000313" key="3">
    <source>
        <dbReference type="Proteomes" id="UP001216907"/>
    </source>
</evidence>
<gene>
    <name evidence="2" type="ORF">PZE19_19850</name>
</gene>
<name>A0ABT6FEW1_9BACT</name>
<keyword evidence="1" id="KW-0472">Membrane</keyword>
<keyword evidence="1" id="KW-1133">Transmembrane helix</keyword>
<protein>
    <recommendedName>
        <fullName evidence="4">PH domain-containing protein</fullName>
    </recommendedName>
</protein>
<reference evidence="2 3" key="1">
    <citation type="submission" date="2023-03" db="EMBL/GenBank/DDBJ databases">
        <title>Paludisphaera mucosa sp. nov. a novel planctomycete from northern fen.</title>
        <authorList>
            <person name="Ivanova A."/>
        </authorList>
    </citation>
    <scope>NUCLEOTIDE SEQUENCE [LARGE SCALE GENOMIC DNA]</scope>
    <source>
        <strain evidence="2 3">Pla2</strain>
    </source>
</reference>
<feature type="transmembrane region" description="Helical" evidence="1">
    <location>
        <begin position="207"/>
        <end position="225"/>
    </location>
</feature>
<feature type="transmembrane region" description="Helical" evidence="1">
    <location>
        <begin position="183"/>
        <end position="201"/>
    </location>
</feature>
<feature type="transmembrane region" description="Helical" evidence="1">
    <location>
        <begin position="46"/>
        <end position="65"/>
    </location>
</feature>
<accession>A0ABT6FEW1</accession>
<dbReference type="RefSeq" id="WP_277862340.1">
    <property type="nucleotide sequence ID" value="NZ_JARRAG010000002.1"/>
</dbReference>
<keyword evidence="3" id="KW-1185">Reference proteome</keyword>
<evidence type="ECO:0000256" key="1">
    <source>
        <dbReference type="SAM" id="Phobius"/>
    </source>
</evidence>
<evidence type="ECO:0008006" key="4">
    <source>
        <dbReference type="Google" id="ProtNLM"/>
    </source>
</evidence>
<evidence type="ECO:0000313" key="2">
    <source>
        <dbReference type="EMBL" id="MDG3006034.1"/>
    </source>
</evidence>
<dbReference type="Proteomes" id="UP001216907">
    <property type="component" value="Unassembled WGS sequence"/>
</dbReference>
<sequence>MDATYRPPRSKLYLGLGLLVGFLAWGGVGLWAAYAAPDVRNRPAAAALFGGVPLVMAGLSLAMVLENRLASLTFRGHQVVAQGSVRRAELDLTRVVEARWRTGPAGVRLVARAPSSRLVLNFRDYDPGDRDAIVGRIREAIRPDVQSGWNLFAHKTGLGEGGPRRTTPGPGEILATRARWTRIFVPALLATALVAVVSWRATGNARTFAIIPLVAVLWAVLRAVTPSEGSVERVVPLRSDPDLNRYDAQLLAWGVAAILGAATISHYQDRLSPPRLWTLAIAGFAAWFAGLFSIANRHGRRTALRDQEAAERAARERVAARG</sequence>
<comment type="caution">
    <text evidence="2">The sequence shown here is derived from an EMBL/GenBank/DDBJ whole genome shotgun (WGS) entry which is preliminary data.</text>
</comment>
<feature type="transmembrane region" description="Helical" evidence="1">
    <location>
        <begin position="12"/>
        <end position="34"/>
    </location>
</feature>
<dbReference type="EMBL" id="JARRAG010000002">
    <property type="protein sequence ID" value="MDG3006034.1"/>
    <property type="molecule type" value="Genomic_DNA"/>
</dbReference>
<proteinExistence type="predicted"/>
<keyword evidence="1" id="KW-0812">Transmembrane</keyword>
<feature type="transmembrane region" description="Helical" evidence="1">
    <location>
        <begin position="246"/>
        <end position="264"/>
    </location>
</feature>
<organism evidence="2 3">
    <name type="scientific">Paludisphaera mucosa</name>
    <dbReference type="NCBI Taxonomy" id="3030827"/>
    <lineage>
        <taxon>Bacteria</taxon>
        <taxon>Pseudomonadati</taxon>
        <taxon>Planctomycetota</taxon>
        <taxon>Planctomycetia</taxon>
        <taxon>Isosphaerales</taxon>
        <taxon>Isosphaeraceae</taxon>
        <taxon>Paludisphaera</taxon>
    </lineage>
</organism>
<feature type="transmembrane region" description="Helical" evidence="1">
    <location>
        <begin position="276"/>
        <end position="295"/>
    </location>
</feature>